<keyword evidence="4" id="KW-1185">Reference proteome</keyword>
<feature type="domain" description="NADP-dependent oxidoreductase" evidence="2">
    <location>
        <begin position="24"/>
        <end position="318"/>
    </location>
</feature>
<dbReference type="GO" id="GO:0016491">
    <property type="term" value="F:oxidoreductase activity"/>
    <property type="evidence" value="ECO:0007669"/>
    <property type="project" value="UniProtKB-KW"/>
</dbReference>
<dbReference type="GO" id="GO:0005737">
    <property type="term" value="C:cytoplasm"/>
    <property type="evidence" value="ECO:0007669"/>
    <property type="project" value="TreeGrafter"/>
</dbReference>
<protein>
    <submittedName>
        <fullName evidence="3">Aldo/keto reductase</fullName>
    </submittedName>
</protein>
<accession>A0AA97FJG3</accession>
<dbReference type="Gene3D" id="3.20.20.100">
    <property type="entry name" value="NADP-dependent oxidoreductase domain"/>
    <property type="match status" value="1"/>
</dbReference>
<dbReference type="Proteomes" id="UP001305498">
    <property type="component" value="Chromosome"/>
</dbReference>
<dbReference type="EMBL" id="CP118157">
    <property type="protein sequence ID" value="WOF23169.1"/>
    <property type="molecule type" value="Genomic_DNA"/>
</dbReference>
<dbReference type="PRINTS" id="PR00069">
    <property type="entry name" value="ALDKETRDTASE"/>
</dbReference>
<dbReference type="RefSeq" id="WP_317139640.1">
    <property type="nucleotide sequence ID" value="NZ_CP118157.1"/>
</dbReference>
<dbReference type="InterPro" id="IPR036812">
    <property type="entry name" value="NAD(P)_OxRdtase_dom_sf"/>
</dbReference>
<dbReference type="AlphaFoldDB" id="A0AA97FJG3"/>
<dbReference type="KEGG" id="mbet:N8K70_00445"/>
<reference evidence="3 4" key="1">
    <citation type="submission" date="2023-02" db="EMBL/GenBank/DDBJ databases">
        <title>Microbacterium betulae sp. nov., isolated from birch wood.</title>
        <authorList>
            <person name="Pasciak M."/>
            <person name="Pawlik K.J."/>
            <person name="Martynowski D."/>
            <person name="Laczmanski L."/>
            <person name="Ciekot J."/>
            <person name="Szponar B."/>
            <person name="Wojcik-Fatla A."/>
            <person name="Mackiewicz B."/>
            <person name="Farian E."/>
            <person name="Cholewa G."/>
            <person name="Cholewa A."/>
            <person name="Dutkiewicz J."/>
        </authorList>
    </citation>
    <scope>NUCLEOTIDE SEQUENCE [LARGE SCALE GENOMIC DNA]</scope>
    <source>
        <strain evidence="3 4">AB</strain>
    </source>
</reference>
<dbReference type="SUPFAM" id="SSF51430">
    <property type="entry name" value="NAD(P)-linked oxidoreductase"/>
    <property type="match status" value="1"/>
</dbReference>
<evidence type="ECO:0000259" key="2">
    <source>
        <dbReference type="Pfam" id="PF00248"/>
    </source>
</evidence>
<organism evidence="3 4">
    <name type="scientific">Microbacterium betulae</name>
    <dbReference type="NCBI Taxonomy" id="2981139"/>
    <lineage>
        <taxon>Bacteria</taxon>
        <taxon>Bacillati</taxon>
        <taxon>Actinomycetota</taxon>
        <taxon>Actinomycetes</taxon>
        <taxon>Micrococcales</taxon>
        <taxon>Microbacteriaceae</taxon>
        <taxon>Microbacterium</taxon>
    </lineage>
</organism>
<dbReference type="InterPro" id="IPR050791">
    <property type="entry name" value="Aldo-Keto_reductase"/>
</dbReference>
<evidence type="ECO:0000313" key="4">
    <source>
        <dbReference type="Proteomes" id="UP001305498"/>
    </source>
</evidence>
<gene>
    <name evidence="3" type="ORF">N8K70_00445</name>
</gene>
<evidence type="ECO:0000313" key="3">
    <source>
        <dbReference type="EMBL" id="WOF23169.1"/>
    </source>
</evidence>
<dbReference type="Pfam" id="PF00248">
    <property type="entry name" value="Aldo_ket_red"/>
    <property type="match status" value="1"/>
</dbReference>
<dbReference type="InterPro" id="IPR020471">
    <property type="entry name" value="AKR"/>
</dbReference>
<proteinExistence type="predicted"/>
<dbReference type="PANTHER" id="PTHR43625">
    <property type="entry name" value="AFLATOXIN B1 ALDEHYDE REDUCTASE"/>
    <property type="match status" value="1"/>
</dbReference>
<evidence type="ECO:0000256" key="1">
    <source>
        <dbReference type="ARBA" id="ARBA00023002"/>
    </source>
</evidence>
<keyword evidence="1" id="KW-0560">Oxidoreductase</keyword>
<dbReference type="InterPro" id="IPR023210">
    <property type="entry name" value="NADP_OxRdtase_dom"/>
</dbReference>
<dbReference type="PANTHER" id="PTHR43625:SF40">
    <property type="entry name" value="ALDO-KETO REDUCTASE YAKC [NADP(+)]"/>
    <property type="match status" value="1"/>
</dbReference>
<sequence>MSATSSPTPVLVDLGAGLRVPPQGYGGMSLSDVYGPVSDDDALRTLTHAVDAGATFVDTANIYGEGRSERIISRLLTTRRDEVQLATKFGIVPGGRIGERSVRGDRAHVREQIERSLGRLGTDHVDLYYQHRVDPSVPIEDTVGAVAELVEEGKVRHIGLSEPTGGELRRAVSVHPIAAVQSEWSIVSRDVEAYVVPAARELGVGFVPYSPLGRQWLTGAYDPSAIAEGDGRPKFPRFADDAIAANRPLLAEVLDVAVEAGLTPAQLALAWLYDKGRAFGLPVVPIPGTRFPERVDENLAAVATQLAPELVARLDAIADRVTGHRSFDPLWVSAGRE</sequence>
<name>A0AA97FJG3_9MICO</name>